<protein>
    <submittedName>
        <fullName evidence="2">Uncharacterized protein</fullName>
    </submittedName>
</protein>
<dbReference type="EMBL" id="LOMK01000002">
    <property type="protein sequence ID" value="KYN23966.1"/>
    <property type="molecule type" value="Genomic_DNA"/>
</dbReference>
<evidence type="ECO:0000256" key="1">
    <source>
        <dbReference type="SAM" id="Phobius"/>
    </source>
</evidence>
<proteinExistence type="predicted"/>
<keyword evidence="1" id="KW-0812">Transmembrane</keyword>
<reference evidence="3" key="1">
    <citation type="submission" date="2015-12" db="EMBL/GenBank/DDBJ databases">
        <authorList>
            <person name="Tarr C.L."/>
            <person name="Gladney L.M."/>
        </authorList>
    </citation>
    <scope>NUCLEOTIDE SEQUENCE [LARGE SCALE GENOMIC DNA]</scope>
    <source>
        <strain evidence="3">2756-81</strain>
    </source>
</reference>
<comment type="caution">
    <text evidence="2">The sequence shown here is derived from an EMBL/GenBank/DDBJ whole genome shotgun (WGS) entry which is preliminary data.</text>
</comment>
<feature type="transmembrane region" description="Helical" evidence="1">
    <location>
        <begin position="7"/>
        <end position="26"/>
    </location>
</feature>
<gene>
    <name evidence="2" type="ORF">AUQ44_19355</name>
</gene>
<evidence type="ECO:0000313" key="3">
    <source>
        <dbReference type="Proteomes" id="UP000075349"/>
    </source>
</evidence>
<keyword evidence="1" id="KW-1133">Transmembrane helix</keyword>
<keyword evidence="1" id="KW-0472">Membrane</keyword>
<dbReference type="InterPro" id="IPR054526">
    <property type="entry name" value="VtrC-like"/>
</dbReference>
<evidence type="ECO:0000313" key="2">
    <source>
        <dbReference type="EMBL" id="KYN23966.1"/>
    </source>
</evidence>
<dbReference type="Pfam" id="PF22280">
    <property type="entry name" value="VtrC"/>
    <property type="match status" value="1"/>
</dbReference>
<dbReference type="AlphaFoldDB" id="A0A151JEA4"/>
<accession>A0A151JEA4</accession>
<sequence>MNFVKKYIIWVMDVTLLTYIMVMSAFSKEDIAMSYNYTLTNLKDNFKAENSVQIILSKNKFQIFTIVEEGKKSTYEMKLTGDLIKINNDLYFLSHDDMMMRILNKSSPSIDSPVVKEIYSSKRALKEHNWIEVVERKDEYNILITSLYGGQVIGLNKY</sequence>
<organism evidence="2 3">
    <name type="scientific">Vibrio cidicii</name>
    <dbReference type="NCBI Taxonomy" id="1763883"/>
    <lineage>
        <taxon>Bacteria</taxon>
        <taxon>Pseudomonadati</taxon>
        <taxon>Pseudomonadota</taxon>
        <taxon>Gammaproteobacteria</taxon>
        <taxon>Vibrionales</taxon>
        <taxon>Vibrionaceae</taxon>
        <taxon>Vibrio</taxon>
    </lineage>
</organism>
<name>A0A151JEA4_9VIBR</name>
<dbReference type="Proteomes" id="UP000075349">
    <property type="component" value="Unassembled WGS sequence"/>
</dbReference>